<gene>
    <name evidence="2" type="ORF">C1SCF055_LOCUS40534</name>
</gene>
<dbReference type="EMBL" id="CAMXCT020006545">
    <property type="protein sequence ID" value="CAL1169096.1"/>
    <property type="molecule type" value="Genomic_DNA"/>
</dbReference>
<dbReference type="EMBL" id="CAMXCT010006545">
    <property type="protein sequence ID" value="CAI4015721.1"/>
    <property type="molecule type" value="Genomic_DNA"/>
</dbReference>
<reference evidence="3" key="2">
    <citation type="submission" date="2024-04" db="EMBL/GenBank/DDBJ databases">
        <authorList>
            <person name="Chen Y."/>
            <person name="Shah S."/>
            <person name="Dougan E. K."/>
            <person name="Thang M."/>
            <person name="Chan C."/>
        </authorList>
    </citation>
    <scope>NUCLEOTIDE SEQUENCE [LARGE SCALE GENOMIC DNA]</scope>
</reference>
<evidence type="ECO:0000313" key="2">
    <source>
        <dbReference type="EMBL" id="CAI4015721.1"/>
    </source>
</evidence>
<evidence type="ECO:0000313" key="3">
    <source>
        <dbReference type="EMBL" id="CAL1169096.1"/>
    </source>
</evidence>
<feature type="coiled-coil region" evidence="1">
    <location>
        <begin position="64"/>
        <end position="176"/>
    </location>
</feature>
<evidence type="ECO:0000313" key="4">
    <source>
        <dbReference type="EMBL" id="CAL4803033.1"/>
    </source>
</evidence>
<evidence type="ECO:0000313" key="5">
    <source>
        <dbReference type="Proteomes" id="UP001152797"/>
    </source>
</evidence>
<dbReference type="EMBL" id="CAMXCT030006545">
    <property type="protein sequence ID" value="CAL4803033.1"/>
    <property type="molecule type" value="Genomic_DNA"/>
</dbReference>
<organism evidence="2">
    <name type="scientific">Cladocopium goreaui</name>
    <dbReference type="NCBI Taxonomy" id="2562237"/>
    <lineage>
        <taxon>Eukaryota</taxon>
        <taxon>Sar</taxon>
        <taxon>Alveolata</taxon>
        <taxon>Dinophyceae</taxon>
        <taxon>Suessiales</taxon>
        <taxon>Symbiodiniaceae</taxon>
        <taxon>Cladocopium</taxon>
    </lineage>
</organism>
<name>A0A9P1DUH4_9DINO</name>
<keyword evidence="1" id="KW-0175">Coiled coil</keyword>
<keyword evidence="5" id="KW-1185">Reference proteome</keyword>
<protein>
    <submittedName>
        <fullName evidence="4">MICOS complex subunit MIC60</fullName>
    </submittedName>
</protein>
<dbReference type="Proteomes" id="UP001152797">
    <property type="component" value="Unassembled WGS sequence"/>
</dbReference>
<proteinExistence type="predicted"/>
<evidence type="ECO:0000256" key="1">
    <source>
        <dbReference type="SAM" id="Coils"/>
    </source>
</evidence>
<comment type="caution">
    <text evidence="2">The sequence shown here is derived from an EMBL/GenBank/DDBJ whole genome shotgun (WGS) entry which is preliminary data.</text>
</comment>
<sequence length="307" mass="34905">MRSHFRAEFCALCHLILWRTERRVVSTQVTTSARKNTTNLIEILNQIRDTDKRKAAIAGFLEERLESEKKLALAEERLESEKKLALAEERLESEKKLALAEERLESEKKLALAEERLESEKKLAEERLESEKKLALAEERLESEKKLAEERLKLKLAESEKKLALAEERLKSQKEIHELHAQIANVEILHAKGLLTARGVFERAAHLAFFEMNLKGAVNTTQALREVGNASKLGVWTQHLRDAAAYCAPKEQTSDLLISVWQELSLDVHGFSWKGPDVQFSASLSEQAKCVVEELCKKMGLKIKKAS</sequence>
<dbReference type="AlphaFoldDB" id="A0A9P1DUH4"/>
<accession>A0A9P1DUH4</accession>
<reference evidence="2" key="1">
    <citation type="submission" date="2022-10" db="EMBL/GenBank/DDBJ databases">
        <authorList>
            <person name="Chen Y."/>
            <person name="Dougan E. K."/>
            <person name="Chan C."/>
            <person name="Rhodes N."/>
            <person name="Thang M."/>
        </authorList>
    </citation>
    <scope>NUCLEOTIDE SEQUENCE</scope>
</reference>
<dbReference type="OrthoDB" id="448392at2759"/>